<dbReference type="CDD" id="cd04333">
    <property type="entry name" value="ProX_deacylase"/>
    <property type="match status" value="1"/>
</dbReference>
<evidence type="ECO:0000313" key="2">
    <source>
        <dbReference type="EMBL" id="SFZ79260.1"/>
    </source>
</evidence>
<keyword evidence="3" id="KW-1185">Reference proteome</keyword>
<name>A0A1K2HR35_9NEIS</name>
<evidence type="ECO:0000313" key="3">
    <source>
        <dbReference type="Proteomes" id="UP000186513"/>
    </source>
</evidence>
<dbReference type="OrthoDB" id="8536235at2"/>
<dbReference type="PANTHER" id="PTHR30411:SF1">
    <property type="entry name" value="CYTOPLASMIC PROTEIN"/>
    <property type="match status" value="1"/>
</dbReference>
<sequence>MQTLSSQQRVEAVLAAAGIPLDIRTFPDGTRTALEAATAIGCSVGEIAKSIVLRAVESGRVVVVVVSGRNRVDMEKVADLLDQSVIRADAEFVRRHTGFAIGGVAPVGHLEAPLLLLDRDLLHYRQVWAAAGTSDSVFRISPAQLQQLLACPVVDIKQE</sequence>
<dbReference type="GO" id="GO:0002161">
    <property type="term" value="F:aminoacyl-tRNA deacylase activity"/>
    <property type="evidence" value="ECO:0007669"/>
    <property type="project" value="InterPro"/>
</dbReference>
<feature type="domain" description="YbaK/aminoacyl-tRNA synthetase-associated" evidence="1">
    <location>
        <begin position="29"/>
        <end position="148"/>
    </location>
</feature>
<dbReference type="InterPro" id="IPR007214">
    <property type="entry name" value="YbaK/aa-tRNA-synth-assoc-dom"/>
</dbReference>
<gene>
    <name evidence="2" type="ORF">SAMN02745887_03474</name>
</gene>
<dbReference type="SUPFAM" id="SSF55826">
    <property type="entry name" value="YbaK/ProRS associated domain"/>
    <property type="match status" value="1"/>
</dbReference>
<dbReference type="InterPro" id="IPR036754">
    <property type="entry name" value="YbaK/aa-tRNA-synt-asso_dom_sf"/>
</dbReference>
<dbReference type="EMBL" id="FPKR01000015">
    <property type="protein sequence ID" value="SFZ79260.1"/>
    <property type="molecule type" value="Genomic_DNA"/>
</dbReference>
<proteinExistence type="predicted"/>
<evidence type="ECO:0000259" key="1">
    <source>
        <dbReference type="Pfam" id="PF04073"/>
    </source>
</evidence>
<dbReference type="Gene3D" id="3.90.960.10">
    <property type="entry name" value="YbaK/aminoacyl-tRNA synthetase-associated domain"/>
    <property type="match status" value="1"/>
</dbReference>
<protein>
    <submittedName>
        <fullName evidence="2">Cys-tRNA(Pro) deacylase, prolyl-tRNA editing enzyme YbaK/EbsC</fullName>
    </submittedName>
</protein>
<dbReference type="Pfam" id="PF04073">
    <property type="entry name" value="tRNA_edit"/>
    <property type="match status" value="1"/>
</dbReference>
<dbReference type="AlphaFoldDB" id="A0A1K2HR35"/>
<dbReference type="Proteomes" id="UP000186513">
    <property type="component" value="Unassembled WGS sequence"/>
</dbReference>
<reference evidence="2 3" key="1">
    <citation type="submission" date="2016-11" db="EMBL/GenBank/DDBJ databases">
        <authorList>
            <person name="Jaros S."/>
            <person name="Januszkiewicz K."/>
            <person name="Wedrychowicz H."/>
        </authorList>
    </citation>
    <scope>NUCLEOTIDE SEQUENCE [LARGE SCALE GENOMIC DNA]</scope>
    <source>
        <strain evidence="2 3">DSM 18899</strain>
    </source>
</reference>
<dbReference type="PANTHER" id="PTHR30411">
    <property type="entry name" value="CYTOPLASMIC PROTEIN"/>
    <property type="match status" value="1"/>
</dbReference>
<dbReference type="STRING" id="1121279.SAMN02745887_03474"/>
<dbReference type="RefSeq" id="WP_072429950.1">
    <property type="nucleotide sequence ID" value="NZ_FPKR01000015.1"/>
</dbReference>
<accession>A0A1K2HR35</accession>
<organism evidence="2 3">
    <name type="scientific">Chitinimonas taiwanensis DSM 18899</name>
    <dbReference type="NCBI Taxonomy" id="1121279"/>
    <lineage>
        <taxon>Bacteria</taxon>
        <taxon>Pseudomonadati</taxon>
        <taxon>Pseudomonadota</taxon>
        <taxon>Betaproteobacteria</taxon>
        <taxon>Neisseriales</taxon>
        <taxon>Chitinibacteraceae</taxon>
        <taxon>Chitinimonas</taxon>
    </lineage>
</organism>